<dbReference type="Gene3D" id="1.10.20.10">
    <property type="entry name" value="Histone, subunit A"/>
    <property type="match status" value="1"/>
</dbReference>
<feature type="region of interest" description="Disordered" evidence="1">
    <location>
        <begin position="788"/>
        <end position="816"/>
    </location>
</feature>
<feature type="region of interest" description="Disordered" evidence="1">
    <location>
        <begin position="595"/>
        <end position="614"/>
    </location>
</feature>
<feature type="compositionally biased region" description="Polar residues" evidence="1">
    <location>
        <begin position="1070"/>
        <end position="1081"/>
    </location>
</feature>
<feature type="compositionally biased region" description="Low complexity" evidence="1">
    <location>
        <begin position="622"/>
        <end position="633"/>
    </location>
</feature>
<feature type="compositionally biased region" description="Basic and acidic residues" evidence="1">
    <location>
        <begin position="799"/>
        <end position="809"/>
    </location>
</feature>
<feature type="compositionally biased region" description="Polar residues" evidence="1">
    <location>
        <begin position="956"/>
        <end position="966"/>
    </location>
</feature>
<dbReference type="Proteomes" id="UP000659654">
    <property type="component" value="Unassembled WGS sequence"/>
</dbReference>
<evidence type="ECO:0000313" key="5">
    <source>
        <dbReference type="WBParaSite" id="BXY_1061700.1"/>
    </source>
</evidence>
<feature type="region of interest" description="Disordered" evidence="1">
    <location>
        <begin position="978"/>
        <end position="997"/>
    </location>
</feature>
<feature type="region of interest" description="Disordered" evidence="1">
    <location>
        <begin position="691"/>
        <end position="721"/>
    </location>
</feature>
<dbReference type="AlphaFoldDB" id="A0A1I7SC66"/>
<feature type="compositionally biased region" description="Low complexity" evidence="1">
    <location>
        <begin position="1083"/>
        <end position="1095"/>
    </location>
</feature>
<name>A0A1I7SC66_BURXY</name>
<dbReference type="EMBL" id="CAJFDI010000002">
    <property type="protein sequence ID" value="CAD5214313.1"/>
    <property type="molecule type" value="Genomic_DNA"/>
</dbReference>
<accession>A0A1I7SC66</accession>
<feature type="region of interest" description="Disordered" evidence="1">
    <location>
        <begin position="221"/>
        <end position="530"/>
    </location>
</feature>
<proteinExistence type="predicted"/>
<protein>
    <submittedName>
        <fullName evidence="2">(pine wood nematode) hypothetical protein</fullName>
    </submittedName>
</protein>
<dbReference type="Proteomes" id="UP000582659">
    <property type="component" value="Unassembled WGS sequence"/>
</dbReference>
<feature type="compositionally biased region" description="Basic and acidic residues" evidence="1">
    <location>
        <begin position="465"/>
        <end position="499"/>
    </location>
</feature>
<evidence type="ECO:0000313" key="3">
    <source>
        <dbReference type="Proteomes" id="UP000095284"/>
    </source>
</evidence>
<evidence type="ECO:0000313" key="2">
    <source>
        <dbReference type="EMBL" id="CAD5214313.1"/>
    </source>
</evidence>
<feature type="region of interest" description="Disordered" evidence="1">
    <location>
        <begin position="619"/>
        <end position="652"/>
    </location>
</feature>
<dbReference type="EMBL" id="CAJFCV020000002">
    <property type="protein sequence ID" value="CAG9094660.1"/>
    <property type="molecule type" value="Genomic_DNA"/>
</dbReference>
<feature type="compositionally biased region" description="Polar residues" evidence="1">
    <location>
        <begin position="306"/>
        <end position="323"/>
    </location>
</feature>
<feature type="region of interest" description="Disordered" evidence="1">
    <location>
        <begin position="875"/>
        <end position="898"/>
    </location>
</feature>
<feature type="region of interest" description="Disordered" evidence="1">
    <location>
        <begin position="851"/>
        <end position="870"/>
    </location>
</feature>
<keyword evidence="4" id="KW-1185">Reference proteome</keyword>
<feature type="compositionally biased region" description="Basic and acidic residues" evidence="1">
    <location>
        <begin position="331"/>
        <end position="340"/>
    </location>
</feature>
<feature type="region of interest" description="Disordered" evidence="1">
    <location>
        <begin position="913"/>
        <end position="966"/>
    </location>
</feature>
<evidence type="ECO:0000256" key="1">
    <source>
        <dbReference type="SAM" id="MobiDB-lite"/>
    </source>
</evidence>
<evidence type="ECO:0000313" key="4">
    <source>
        <dbReference type="Proteomes" id="UP000659654"/>
    </source>
</evidence>
<feature type="compositionally biased region" description="Pro residues" evidence="1">
    <location>
        <begin position="1116"/>
        <end position="1128"/>
    </location>
</feature>
<dbReference type="Proteomes" id="UP000095284">
    <property type="component" value="Unplaced"/>
</dbReference>
<dbReference type="WBParaSite" id="BXY_1061700.1">
    <property type="protein sequence ID" value="BXY_1061700.1"/>
    <property type="gene ID" value="BXY_1061700"/>
</dbReference>
<feature type="region of interest" description="Disordered" evidence="1">
    <location>
        <begin position="554"/>
        <end position="587"/>
    </location>
</feature>
<feature type="compositionally biased region" description="Basic and acidic residues" evidence="1">
    <location>
        <begin position="709"/>
        <end position="721"/>
    </location>
</feature>
<feature type="compositionally biased region" description="Basic and acidic residues" evidence="1">
    <location>
        <begin position="274"/>
        <end position="294"/>
    </location>
</feature>
<dbReference type="OrthoDB" id="1872155at2759"/>
<feature type="compositionally biased region" description="Polar residues" evidence="1">
    <location>
        <begin position="397"/>
        <end position="411"/>
    </location>
</feature>
<organism evidence="3 5">
    <name type="scientific">Bursaphelenchus xylophilus</name>
    <name type="common">Pinewood nematode worm</name>
    <name type="synonym">Aphelenchoides xylophilus</name>
    <dbReference type="NCBI Taxonomy" id="6326"/>
    <lineage>
        <taxon>Eukaryota</taxon>
        <taxon>Metazoa</taxon>
        <taxon>Ecdysozoa</taxon>
        <taxon>Nematoda</taxon>
        <taxon>Chromadorea</taxon>
        <taxon>Rhabditida</taxon>
        <taxon>Tylenchina</taxon>
        <taxon>Tylenchomorpha</taxon>
        <taxon>Aphelenchoidea</taxon>
        <taxon>Aphelenchoididae</taxon>
        <taxon>Bursaphelenchus</taxon>
    </lineage>
</organism>
<sequence length="1137" mass="127673">MDSSIREQSSISEEDNSFLEAFKAIAAKKAEEHREKTGQTITFEAEAIKRVAQSAVWTVENRWKGDLKAYTKHAKRVRSNADDGRLIFRRDPKIASRVDQLFHALARHGVVKPQKGVAPTTPKPQTSMADRIKEFKAKQPQADTSMSELPKHLRVTMETMDDSEFDELRRNLLKKLGEEEKAKNLPVIKKLAIGSPELERLRKMTEISSDFDASKTNSFEEQIERGVARMRYHEKKKLERENRKKQQQNVINVEVEPQPGPSGVTQRKNPQRNGRSEEAQHQDVVHEEADRIVDEASDLPDVPMANDNSSRMEANVNKTTSRNENLETSEDVIHEEKPDKEEVENEVPVGHRIYPNIASLIEAFQNPKGKNKKPETPKEKSNLEDPEGPGYGEFGLDSTNNLTENRQVQEVSTRRGSRTTNSTTFDQSKKSGNSSNSHAKDSRQKSVVPEETNLLTFSEMMSKTTMRDSRSRTDPNLDDQDHNDQEEEVLHQETRSKDSLDDDLGLDLNFGQEAGGNVVDGDGKDGSKEVEDSFYKDDFVFDLMEGNNQKKIEEQALKEKNLGRIDKTSESNAKTNGNPAPPLDTYVTQRTLRTRQTKANVPSERPVKQTKQSNGVFYVAKSGGSANSRASSSSREKVKDMGNNMEANKGPGLATISQDSLFGDLQAMDNVVEKERNTPDSVEIIDVIKKGDQKSTKGTKMDNIPEVVDITHDEDQPKKGKFDLRYCKRKSTTPRTPIPAKRPPMRIKDQRELLKNPLKRKDTLKKWIEIRKERRRLRTERMNKELAKKKVAVPGQMKDNVEEPEKNPESNDSFYNDDIVIPEVLANRPVDNLRKENCTVQSKIKRPEARIAGQSVTAASGGPSGSLEGLDVKEKDVGHQENAPSTSSTRTTRSRPNQIPIVLVNRPKRPQIVLPAKGNTSKDGNGQKTAGLDENITHEEQMSRNQKMPHGEGRAAQNSVKCPQNGNSATRMTLASEAGQKMASNDHQVQHEEDEDSLNGDLNLDNFGVPNSLDVPLFLEEGVKETENVQKPQKPKIIIQPRKSVNTPRAEPSVEIIDHQRPRQPAQQQVPKTPQIQSVRPIQQPGQPTGQPTGPSRFADPPTPAWFNPRGMSTPIAPPTKRPPPPKPVIEIKRKRT</sequence>
<feature type="region of interest" description="Disordered" evidence="1">
    <location>
        <begin position="1042"/>
        <end position="1137"/>
    </location>
</feature>
<feature type="compositionally biased region" description="Polar residues" evidence="1">
    <location>
        <begin position="918"/>
        <end position="928"/>
    </location>
</feature>
<gene>
    <name evidence="2" type="ORF">BXYJ_LOCUS3467</name>
</gene>
<reference evidence="2" key="2">
    <citation type="submission" date="2020-09" db="EMBL/GenBank/DDBJ databases">
        <authorList>
            <person name="Kikuchi T."/>
        </authorList>
    </citation>
    <scope>NUCLEOTIDE SEQUENCE</scope>
    <source>
        <strain evidence="2">Ka4C1</strain>
    </source>
</reference>
<feature type="compositionally biased region" description="Polar residues" evidence="1">
    <location>
        <begin position="453"/>
        <end position="464"/>
    </location>
</feature>
<feature type="compositionally biased region" description="Basic and acidic residues" evidence="1">
    <location>
        <begin position="554"/>
        <end position="569"/>
    </location>
</feature>
<feature type="compositionally biased region" description="Low complexity" evidence="1">
    <location>
        <begin position="885"/>
        <end position="895"/>
    </location>
</feature>
<feature type="compositionally biased region" description="Basic and acidic residues" evidence="1">
    <location>
        <begin position="372"/>
        <end position="383"/>
    </location>
</feature>
<reference evidence="5" key="1">
    <citation type="submission" date="2016-11" db="UniProtKB">
        <authorList>
            <consortium name="WormBaseParasite"/>
        </authorList>
    </citation>
    <scope>IDENTIFICATION</scope>
</reference>
<feature type="compositionally biased region" description="Basic and acidic residues" evidence="1">
    <location>
        <begin position="521"/>
        <end position="530"/>
    </location>
</feature>
<feature type="compositionally biased region" description="Polar residues" evidence="1">
    <location>
        <begin position="263"/>
        <end position="273"/>
    </location>
</feature>
<dbReference type="InterPro" id="IPR009072">
    <property type="entry name" value="Histone-fold"/>
</dbReference>
<dbReference type="GO" id="GO:0046982">
    <property type="term" value="F:protein heterodimerization activity"/>
    <property type="evidence" value="ECO:0007669"/>
    <property type="project" value="InterPro"/>
</dbReference>